<dbReference type="EMBL" id="ML995520">
    <property type="protein sequence ID" value="KAF2136473.1"/>
    <property type="molecule type" value="Genomic_DNA"/>
</dbReference>
<feature type="transmembrane region" description="Helical" evidence="5">
    <location>
        <begin position="112"/>
        <end position="131"/>
    </location>
</feature>
<dbReference type="GO" id="GO:0016020">
    <property type="term" value="C:membrane"/>
    <property type="evidence" value="ECO:0007669"/>
    <property type="project" value="UniProtKB-SubCell"/>
</dbReference>
<dbReference type="PANTHER" id="PTHR31465">
    <property type="entry name" value="PROTEIN RTA1-RELATED"/>
    <property type="match status" value="1"/>
</dbReference>
<evidence type="ECO:0008006" key="8">
    <source>
        <dbReference type="Google" id="ProtNLM"/>
    </source>
</evidence>
<name>A0A6A6AZ57_9PEZI</name>
<feature type="transmembrane region" description="Helical" evidence="5">
    <location>
        <begin position="76"/>
        <end position="100"/>
    </location>
</feature>
<evidence type="ECO:0000256" key="4">
    <source>
        <dbReference type="ARBA" id="ARBA00023136"/>
    </source>
</evidence>
<dbReference type="AlphaFoldDB" id="A0A6A6AZ57"/>
<feature type="transmembrane region" description="Helical" evidence="5">
    <location>
        <begin position="151"/>
        <end position="174"/>
    </location>
</feature>
<keyword evidence="3 5" id="KW-1133">Transmembrane helix</keyword>
<evidence type="ECO:0000256" key="3">
    <source>
        <dbReference type="ARBA" id="ARBA00022989"/>
    </source>
</evidence>
<keyword evidence="2 5" id="KW-0812">Transmembrane</keyword>
<dbReference type="Pfam" id="PF04479">
    <property type="entry name" value="RTA1"/>
    <property type="match status" value="1"/>
</dbReference>
<evidence type="ECO:0000256" key="2">
    <source>
        <dbReference type="ARBA" id="ARBA00022692"/>
    </source>
</evidence>
<dbReference type="Proteomes" id="UP000799438">
    <property type="component" value="Unassembled WGS sequence"/>
</dbReference>
<dbReference type="RefSeq" id="XP_033392191.1">
    <property type="nucleotide sequence ID" value="XM_033539437.1"/>
</dbReference>
<feature type="transmembrane region" description="Helical" evidence="5">
    <location>
        <begin position="195"/>
        <end position="215"/>
    </location>
</feature>
<dbReference type="PANTHER" id="PTHR31465:SF1">
    <property type="entry name" value="PROTEIN RTA1-RELATED"/>
    <property type="match status" value="1"/>
</dbReference>
<feature type="transmembrane region" description="Helical" evidence="5">
    <location>
        <begin position="230"/>
        <end position="249"/>
    </location>
</feature>
<evidence type="ECO:0000256" key="5">
    <source>
        <dbReference type="SAM" id="Phobius"/>
    </source>
</evidence>
<feature type="transmembrane region" description="Helical" evidence="5">
    <location>
        <begin position="6"/>
        <end position="28"/>
    </location>
</feature>
<evidence type="ECO:0000256" key="1">
    <source>
        <dbReference type="ARBA" id="ARBA00004141"/>
    </source>
</evidence>
<dbReference type="GeneID" id="54296933"/>
<gene>
    <name evidence="6" type="ORF">K452DRAFT_279964</name>
</gene>
<keyword evidence="4 5" id="KW-0472">Membrane</keyword>
<keyword evidence="7" id="KW-1185">Reference proteome</keyword>
<comment type="subcellular location">
    <subcellularLocation>
        <location evidence="1">Membrane</location>
        <topology evidence="1">Multi-pass membrane protein</topology>
    </subcellularLocation>
</comment>
<dbReference type="InterPro" id="IPR007568">
    <property type="entry name" value="RTA1"/>
</dbReference>
<organism evidence="6 7">
    <name type="scientific">Aplosporella prunicola CBS 121167</name>
    <dbReference type="NCBI Taxonomy" id="1176127"/>
    <lineage>
        <taxon>Eukaryota</taxon>
        <taxon>Fungi</taxon>
        <taxon>Dikarya</taxon>
        <taxon>Ascomycota</taxon>
        <taxon>Pezizomycotina</taxon>
        <taxon>Dothideomycetes</taxon>
        <taxon>Dothideomycetes incertae sedis</taxon>
        <taxon>Botryosphaeriales</taxon>
        <taxon>Aplosporellaceae</taxon>
        <taxon>Aplosporella</taxon>
    </lineage>
</organism>
<proteinExistence type="predicted"/>
<sequence length="278" mass="30936">MLYHYSPTVAGAVIFCILFLGSTGLHVYQMARTKTWYMTAFCIGSLLEFIGFAARAASGREKYGEWTLGPYIIQTLFILLAPAFLAASIYMILGRVILLTDGESHSLVKRRWLTKAFVTGDVLSFLLQGTGGGLMSSGSSNADAVNMAQNIVIGGLVVQLVFFGFFIIVSALFHRRMSLVPTARSQHPDIKWQQYLSSLYFISTLIMVRSIMRVIEYGQGFSGYIMTHEAFIYIFDALPMFVAVAWLNWKHPSAIGVLLRKFESSEGHLPLQQTVSTV</sequence>
<protein>
    <recommendedName>
        <fullName evidence="8">RTA1 like protein</fullName>
    </recommendedName>
</protein>
<evidence type="ECO:0000313" key="7">
    <source>
        <dbReference type="Proteomes" id="UP000799438"/>
    </source>
</evidence>
<reference evidence="6" key="1">
    <citation type="journal article" date="2020" name="Stud. Mycol.">
        <title>101 Dothideomycetes genomes: a test case for predicting lifestyles and emergence of pathogens.</title>
        <authorList>
            <person name="Haridas S."/>
            <person name="Albert R."/>
            <person name="Binder M."/>
            <person name="Bloem J."/>
            <person name="Labutti K."/>
            <person name="Salamov A."/>
            <person name="Andreopoulos B."/>
            <person name="Baker S."/>
            <person name="Barry K."/>
            <person name="Bills G."/>
            <person name="Bluhm B."/>
            <person name="Cannon C."/>
            <person name="Castanera R."/>
            <person name="Culley D."/>
            <person name="Daum C."/>
            <person name="Ezra D."/>
            <person name="Gonzalez J."/>
            <person name="Henrissat B."/>
            <person name="Kuo A."/>
            <person name="Liang C."/>
            <person name="Lipzen A."/>
            <person name="Lutzoni F."/>
            <person name="Magnuson J."/>
            <person name="Mondo S."/>
            <person name="Nolan M."/>
            <person name="Ohm R."/>
            <person name="Pangilinan J."/>
            <person name="Park H.-J."/>
            <person name="Ramirez L."/>
            <person name="Alfaro M."/>
            <person name="Sun H."/>
            <person name="Tritt A."/>
            <person name="Yoshinaga Y."/>
            <person name="Zwiers L.-H."/>
            <person name="Turgeon B."/>
            <person name="Goodwin S."/>
            <person name="Spatafora J."/>
            <person name="Crous P."/>
            <person name="Grigoriev I."/>
        </authorList>
    </citation>
    <scope>NUCLEOTIDE SEQUENCE</scope>
    <source>
        <strain evidence="6">CBS 121167</strain>
    </source>
</reference>
<dbReference type="OrthoDB" id="3358017at2759"/>
<evidence type="ECO:0000313" key="6">
    <source>
        <dbReference type="EMBL" id="KAF2136473.1"/>
    </source>
</evidence>
<feature type="transmembrane region" description="Helical" evidence="5">
    <location>
        <begin position="35"/>
        <end position="56"/>
    </location>
</feature>
<accession>A0A6A6AZ57</accession>